<evidence type="ECO:0000256" key="1">
    <source>
        <dbReference type="SAM" id="MobiDB-lite"/>
    </source>
</evidence>
<feature type="transmembrane region" description="Helical" evidence="2">
    <location>
        <begin position="680"/>
        <end position="698"/>
    </location>
</feature>
<dbReference type="NCBIfam" id="NF047321">
    <property type="entry name" value="SCO7613_CTERM"/>
    <property type="match status" value="1"/>
</dbReference>
<keyword evidence="2" id="KW-0812">Transmembrane</keyword>
<feature type="transmembrane region" description="Helical" evidence="2">
    <location>
        <begin position="301"/>
        <end position="320"/>
    </location>
</feature>
<evidence type="ECO:0000313" key="4">
    <source>
        <dbReference type="Proteomes" id="UP001171902"/>
    </source>
</evidence>
<feature type="transmembrane region" description="Helical" evidence="2">
    <location>
        <begin position="76"/>
        <end position="96"/>
    </location>
</feature>
<feature type="transmembrane region" description="Helical" evidence="2">
    <location>
        <begin position="327"/>
        <end position="350"/>
    </location>
</feature>
<feature type="transmembrane region" description="Helical" evidence="2">
    <location>
        <begin position="654"/>
        <end position="674"/>
    </location>
</feature>
<feature type="transmembrane region" description="Helical" evidence="2">
    <location>
        <begin position="547"/>
        <end position="563"/>
    </location>
</feature>
<keyword evidence="2" id="KW-1133">Transmembrane helix</keyword>
<feature type="transmembrane region" description="Helical" evidence="2">
    <location>
        <begin position="415"/>
        <end position="434"/>
    </location>
</feature>
<feature type="transmembrane region" description="Helical" evidence="2">
    <location>
        <begin position="356"/>
        <end position="373"/>
    </location>
</feature>
<feature type="transmembrane region" description="Helical" evidence="2">
    <location>
        <begin position="108"/>
        <end position="127"/>
    </location>
</feature>
<feature type="transmembrane region" description="Helical" evidence="2">
    <location>
        <begin position="575"/>
        <end position="594"/>
    </location>
</feature>
<comment type="caution">
    <text evidence="3">The sequence shown here is derived from an EMBL/GenBank/DDBJ whole genome shotgun (WGS) entry which is preliminary data.</text>
</comment>
<feature type="transmembrane region" description="Helical" evidence="2">
    <location>
        <begin position="705"/>
        <end position="724"/>
    </location>
</feature>
<feature type="transmembrane region" description="Helical" evidence="2">
    <location>
        <begin position="601"/>
        <end position="622"/>
    </location>
</feature>
<evidence type="ECO:0000256" key="2">
    <source>
        <dbReference type="SAM" id="Phobius"/>
    </source>
</evidence>
<feature type="transmembrane region" description="Helical" evidence="2">
    <location>
        <begin position="385"/>
        <end position="409"/>
    </location>
</feature>
<feature type="transmembrane region" description="Helical" evidence="2">
    <location>
        <begin position="133"/>
        <end position="152"/>
    </location>
</feature>
<proteinExistence type="predicted"/>
<reference evidence="3" key="1">
    <citation type="submission" date="2023-06" db="EMBL/GenBank/DDBJ databases">
        <title>Gycomyces niveus sp.nov., a novel actinomycete isolated from soil in Shouguang.</title>
        <authorList>
            <person name="Yang X."/>
            <person name="Zhao J."/>
        </authorList>
    </citation>
    <scope>NUCLEOTIDE SEQUENCE</scope>
    <source>
        <strain evidence="3">NEAU C2</strain>
    </source>
</reference>
<dbReference type="Proteomes" id="UP001171902">
    <property type="component" value="Unassembled WGS sequence"/>
</dbReference>
<evidence type="ECO:0008006" key="5">
    <source>
        <dbReference type="Google" id="ProtNLM"/>
    </source>
</evidence>
<feature type="region of interest" description="Disordered" evidence="1">
    <location>
        <begin position="1"/>
        <end position="38"/>
    </location>
</feature>
<feature type="transmembrane region" description="Helical" evidence="2">
    <location>
        <begin position="185"/>
        <end position="206"/>
    </location>
</feature>
<feature type="transmembrane region" description="Helical" evidence="2">
    <location>
        <begin position="218"/>
        <end position="238"/>
    </location>
</feature>
<protein>
    <recommendedName>
        <fullName evidence="5">DUF2157 domain-containing protein</fullName>
    </recommendedName>
</protein>
<feature type="transmembrane region" description="Helical" evidence="2">
    <location>
        <begin position="730"/>
        <end position="747"/>
    </location>
</feature>
<dbReference type="EMBL" id="JAUEMJ010000002">
    <property type="protein sequence ID" value="MDN3239783.1"/>
    <property type="molecule type" value="Genomic_DNA"/>
</dbReference>
<evidence type="ECO:0000313" key="3">
    <source>
        <dbReference type="EMBL" id="MDN3239783.1"/>
    </source>
</evidence>
<keyword evidence="2" id="KW-0472">Membrane</keyword>
<feature type="transmembrane region" description="Helical" evidence="2">
    <location>
        <begin position="244"/>
        <end position="262"/>
    </location>
</feature>
<feature type="transmembrane region" description="Helical" evidence="2">
    <location>
        <begin position="441"/>
        <end position="458"/>
    </location>
</feature>
<keyword evidence="4" id="KW-1185">Reference proteome</keyword>
<feature type="transmembrane region" description="Helical" evidence="2">
    <location>
        <begin position="464"/>
        <end position="482"/>
    </location>
</feature>
<feature type="transmembrane region" description="Helical" evidence="2">
    <location>
        <begin position="274"/>
        <end position="295"/>
    </location>
</feature>
<organism evidence="3 4">
    <name type="scientific">Glycomyces tritici</name>
    <dbReference type="NCBI Taxonomy" id="2665176"/>
    <lineage>
        <taxon>Bacteria</taxon>
        <taxon>Bacillati</taxon>
        <taxon>Actinomycetota</taxon>
        <taxon>Actinomycetes</taxon>
        <taxon>Glycomycetales</taxon>
        <taxon>Glycomycetaceae</taxon>
        <taxon>Glycomyces</taxon>
    </lineage>
</organism>
<feature type="compositionally biased region" description="Pro residues" evidence="1">
    <location>
        <begin position="15"/>
        <end position="31"/>
    </location>
</feature>
<gene>
    <name evidence="3" type="ORF">QWI33_08610</name>
</gene>
<feature type="transmembrane region" description="Helical" evidence="2">
    <location>
        <begin position="628"/>
        <end position="645"/>
    </location>
</feature>
<feature type="transmembrane region" description="Helical" evidence="2">
    <location>
        <begin position="489"/>
        <end position="508"/>
    </location>
</feature>
<name>A0ABT7YME3_9ACTN</name>
<dbReference type="RefSeq" id="WP_289956807.1">
    <property type="nucleotide sequence ID" value="NZ_JAUEMJ010000002.1"/>
</dbReference>
<dbReference type="InterPro" id="IPR058062">
    <property type="entry name" value="SCO7613_C"/>
</dbReference>
<feature type="transmembrane region" description="Helical" evidence="2">
    <location>
        <begin position="520"/>
        <end position="535"/>
    </location>
</feature>
<sequence>MNRTDTPRPGVEGPQPHPGLPPAPAPAPAPPAERAERRAELTTKSVQIVLLCLGGLLLTAGIIVFTAVAWRQMGDGGRLTILAGATGLLLAVPPALTRFRLWATAETLAATATLALWCSALAGYYLYLPGGTGLTAVAVARWTALVLVAAILYRTAARVSAPGWALLPLAATGAAFAAFGDAVEAALHMGLIGAVLAGAAWTVTAAPTRHTASDQWSARVLLAAGITTVFLAGLRAAFGLEAALLPAVAAVACLLAAVALLAQTHAHAAGASRAAVLVLGSSAAALTVTGWILAFRAEEPLLAVPAFALAITGIIAFASWSDANDEVAWIAPTAASATVITALASLGAVITDAYTLTAYAGAAALALALALLFPAPLAQAMRNAAAAVGAGVLTWCAALSLAVFPVAFGAEPIDALRWEIPAIAAACALGVTVVRAGWRRDFLAIVAATAALGAGGLMDRPWAPAASFAVAATAALIVAATSPGAGRRITAWIAAHLWIAATAFAAAYDRATDDVDVQPAFMAAAIGASALLASLHAKPPAADNVRVAARISAHAATIPYLVWLTADTVADDMTLYAPLAFLAYAVALAVAALADRQHRLGHVLGSCAAATGAQLLLTAYSGADTPEYYTAPPAALLLGVGLWLLRRDPATGSWAALAPALVLGLGPSLVLALGPEGEPWRRIAVGAAALAVLLLAANRRWQAPLVIAAVALTALAVNEIVLVWSLVPKWAPLAVGGAVLIAAGATLEQRRRDLARLSRSLKAMR</sequence>
<feature type="transmembrane region" description="Helical" evidence="2">
    <location>
        <begin position="159"/>
        <end position="179"/>
    </location>
</feature>
<feature type="transmembrane region" description="Helical" evidence="2">
    <location>
        <begin position="48"/>
        <end position="70"/>
    </location>
</feature>
<accession>A0ABT7YME3</accession>